<evidence type="ECO:0000256" key="3">
    <source>
        <dbReference type="ARBA" id="ARBA00022723"/>
    </source>
</evidence>
<dbReference type="GO" id="GO:0016226">
    <property type="term" value="P:iron-sulfur cluster assembly"/>
    <property type="evidence" value="ECO:0007669"/>
    <property type="project" value="UniProtKB-UniRule"/>
</dbReference>
<dbReference type="HAMAP" id="MF_03038">
    <property type="entry name" value="NUBP1"/>
    <property type="match status" value="1"/>
</dbReference>
<dbReference type="InterPro" id="IPR028601">
    <property type="entry name" value="NUBP1/Nbp35"/>
</dbReference>
<comment type="function">
    <text evidence="8">Component of the cytosolic iron-sulfur (Fe/S) protein assembly (CIA) machinery. Required for maturation of extramitochondrial Fe-S proteins. The NUBP1-NUBP2 heterotetramer forms a Fe-S scaffold complex, mediating the de novo assembly of an Fe-S cluster and its transfer to target apoproteins.</text>
</comment>
<comment type="cofactor">
    <cofactor evidence="8">
        <name>[4Fe-4S] cluster</name>
        <dbReference type="ChEBI" id="CHEBI:49883"/>
    </cofactor>
    <text evidence="8">Binds 4 [4Fe-4S] clusters per heterotetramer. Contains two stable clusters in the N-termini of NUBP1 and two labile, bridging clusters between subunits of the NUBP1-NUBP2 heterotetramer.</text>
</comment>
<reference evidence="11" key="1">
    <citation type="submission" date="2019-12" db="UniProtKB">
        <authorList>
            <consortium name="WormBaseParasite"/>
        </authorList>
    </citation>
    <scope>IDENTIFICATION</scope>
</reference>
<comment type="similarity">
    <text evidence="8">Belongs to the Mrp/NBP35 ATP-binding proteins family. NUBP1/NBP35 subfamily.</text>
</comment>
<comment type="subcellular location">
    <subcellularLocation>
        <location evidence="8">Cytoplasm</location>
    </subcellularLocation>
</comment>
<keyword evidence="6 8" id="KW-0408">Iron</keyword>
<feature type="binding site" evidence="8">
    <location>
        <position position="53"/>
    </location>
    <ligand>
        <name>[4Fe-4S] cluster</name>
        <dbReference type="ChEBI" id="CHEBI:49883"/>
        <label>1</label>
    </ligand>
</feature>
<accession>A0A5S6QPX9</accession>
<dbReference type="PANTHER" id="PTHR23264">
    <property type="entry name" value="NUCLEOTIDE-BINDING PROTEIN NBP35 YEAST -RELATED"/>
    <property type="match status" value="1"/>
</dbReference>
<feature type="binding site" evidence="8">
    <location>
        <position position="62"/>
    </location>
    <ligand>
        <name>[4Fe-4S] cluster</name>
        <dbReference type="ChEBI" id="CHEBI:49883"/>
        <label>1</label>
    </ligand>
</feature>
<organism evidence="10 11">
    <name type="scientific">Trichuris muris</name>
    <name type="common">Mouse whipworm</name>
    <dbReference type="NCBI Taxonomy" id="70415"/>
    <lineage>
        <taxon>Eukaryota</taxon>
        <taxon>Metazoa</taxon>
        <taxon>Ecdysozoa</taxon>
        <taxon>Nematoda</taxon>
        <taxon>Enoplea</taxon>
        <taxon>Dorylaimia</taxon>
        <taxon>Trichinellida</taxon>
        <taxon>Trichuridae</taxon>
        <taxon>Trichuris</taxon>
    </lineage>
</organism>
<evidence type="ECO:0000256" key="4">
    <source>
        <dbReference type="ARBA" id="ARBA00022741"/>
    </source>
</evidence>
<dbReference type="GO" id="GO:0140663">
    <property type="term" value="F:ATP-dependent FeS chaperone activity"/>
    <property type="evidence" value="ECO:0007669"/>
    <property type="project" value="InterPro"/>
</dbReference>
<dbReference type="Gene3D" id="3.40.50.300">
    <property type="entry name" value="P-loop containing nucleotide triphosphate hydrolases"/>
    <property type="match status" value="1"/>
</dbReference>
<protein>
    <recommendedName>
        <fullName evidence="8">Cytosolic Fe-S cluster assembly factor NUBP1 homolog</fullName>
    </recommendedName>
</protein>
<feature type="domain" description="AAA+ ATPase" evidence="9">
    <location>
        <begin position="85"/>
        <end position="258"/>
    </location>
</feature>
<dbReference type="GO" id="GO:0051539">
    <property type="term" value="F:4 iron, 4 sulfur cluster binding"/>
    <property type="evidence" value="ECO:0007669"/>
    <property type="project" value="UniProtKB-UniRule"/>
</dbReference>
<keyword evidence="4 8" id="KW-0547">Nucleotide-binding</keyword>
<keyword evidence="2 8" id="KW-0963">Cytoplasm</keyword>
<keyword evidence="1 8" id="KW-0004">4Fe-4S</keyword>
<dbReference type="InterPro" id="IPR000808">
    <property type="entry name" value="Mrp-like_CS"/>
</dbReference>
<dbReference type="WBParaSite" id="TMUE_2000009214.1">
    <property type="protein sequence ID" value="TMUE_2000009214.1"/>
    <property type="gene ID" value="WBGene00293010"/>
</dbReference>
<comment type="subunit">
    <text evidence="8">Heterotetramer of 2 NUBP1 and 2 NUBP2 chains.</text>
</comment>
<dbReference type="CDD" id="cd02037">
    <property type="entry name" value="Mrp_NBP35"/>
    <property type="match status" value="1"/>
</dbReference>
<feature type="binding site" evidence="8">
    <location>
        <position position="56"/>
    </location>
    <ligand>
        <name>[4Fe-4S] cluster</name>
        <dbReference type="ChEBI" id="CHEBI:49883"/>
        <label>1</label>
    </ligand>
</feature>
<sequence>MERYLQIISTVTVQVDSTSAEGGELNMNNTIPENAPEHCPGTGHESAGRAAPCQGCPNQGLCASGQPAGPDAALSLIADRMMQVKHKVVVLSGKGGVGKSTVCCLLARSIAGRSGGFSVGVIDADICGPSQPRMLGASGEQVHQSMSGWSPIYVEENLCAISAGFLLGSADEAVIWRGPKKNGLIKQFLKDVDWGTLDFLIVDTPPGTSDEHLTIVQCLLKATNVDGAVVVTTPQEVSLSDVRKELNFCRKMQLPIIGVVENMSWFACPKCHKQSKLFPATTGGAEKMCEQFQVNLLGKLLVDPRLARCCDEGLNFLEEYEDSPAARNWELIVDKDRIQKGESCKDRKRGHQI</sequence>
<dbReference type="FunFam" id="3.40.50.300:FF:001119">
    <property type="entry name" value="Iron-sulfur cluster carrier protein"/>
    <property type="match status" value="1"/>
</dbReference>
<evidence type="ECO:0000256" key="2">
    <source>
        <dbReference type="ARBA" id="ARBA00022490"/>
    </source>
</evidence>
<dbReference type="InterPro" id="IPR027417">
    <property type="entry name" value="P-loop_NTPase"/>
</dbReference>
<dbReference type="HAMAP" id="MF_02040">
    <property type="entry name" value="Mrp_NBP35"/>
    <property type="match status" value="1"/>
</dbReference>
<name>A0A5S6QPX9_TRIMR</name>
<keyword evidence="5 8" id="KW-0067">ATP-binding</keyword>
<dbReference type="Pfam" id="PF10609">
    <property type="entry name" value="ParA"/>
    <property type="match status" value="1"/>
</dbReference>
<evidence type="ECO:0000259" key="9">
    <source>
        <dbReference type="SMART" id="SM00382"/>
    </source>
</evidence>
<dbReference type="Proteomes" id="UP000046395">
    <property type="component" value="Unassembled WGS sequence"/>
</dbReference>
<feature type="binding site" evidence="8">
    <location>
        <position position="39"/>
    </location>
    <ligand>
        <name>[4Fe-4S] cluster</name>
        <dbReference type="ChEBI" id="CHEBI:49883"/>
        <label>1</label>
    </ligand>
</feature>
<evidence type="ECO:0000256" key="6">
    <source>
        <dbReference type="ARBA" id="ARBA00023004"/>
    </source>
</evidence>
<dbReference type="AlphaFoldDB" id="A0A5S6QPX9"/>
<dbReference type="PROSITE" id="PS01215">
    <property type="entry name" value="MRP"/>
    <property type="match status" value="1"/>
</dbReference>
<dbReference type="GO" id="GO:0005524">
    <property type="term" value="F:ATP binding"/>
    <property type="evidence" value="ECO:0007669"/>
    <property type="project" value="UniProtKB-KW"/>
</dbReference>
<keyword evidence="7 8" id="KW-0411">Iron-sulfur</keyword>
<feature type="binding site" evidence="8">
    <location>
        <position position="271"/>
    </location>
    <ligand>
        <name>[4Fe-4S] cluster</name>
        <dbReference type="ChEBI" id="CHEBI:49883"/>
        <label>2</label>
        <note>ligand shared with heterodimeric partner</note>
    </ligand>
</feature>
<keyword evidence="3 8" id="KW-0479">Metal-binding</keyword>
<feature type="binding site" evidence="8">
    <location>
        <position position="268"/>
    </location>
    <ligand>
        <name>[4Fe-4S] cluster</name>
        <dbReference type="ChEBI" id="CHEBI:49883"/>
        <label>2</label>
        <note>ligand shared with heterodimeric partner</note>
    </ligand>
</feature>
<feature type="binding site" evidence="8">
    <location>
        <begin position="93"/>
        <end position="100"/>
    </location>
    <ligand>
        <name>ATP</name>
        <dbReference type="ChEBI" id="CHEBI:30616"/>
    </ligand>
</feature>
<evidence type="ECO:0000256" key="8">
    <source>
        <dbReference type="HAMAP-Rule" id="MF_03038"/>
    </source>
</evidence>
<dbReference type="SMART" id="SM00382">
    <property type="entry name" value="AAA"/>
    <property type="match status" value="1"/>
</dbReference>
<evidence type="ECO:0000256" key="1">
    <source>
        <dbReference type="ARBA" id="ARBA00022485"/>
    </source>
</evidence>
<dbReference type="STRING" id="70415.A0A5S6QPX9"/>
<dbReference type="SUPFAM" id="SSF52540">
    <property type="entry name" value="P-loop containing nucleoside triphosphate hydrolases"/>
    <property type="match status" value="1"/>
</dbReference>
<evidence type="ECO:0000256" key="5">
    <source>
        <dbReference type="ARBA" id="ARBA00022840"/>
    </source>
</evidence>
<dbReference type="InterPro" id="IPR033756">
    <property type="entry name" value="YlxH/NBP35"/>
</dbReference>
<dbReference type="InterPro" id="IPR019591">
    <property type="entry name" value="Mrp/NBP35_ATP-bd"/>
</dbReference>
<evidence type="ECO:0000313" key="10">
    <source>
        <dbReference type="Proteomes" id="UP000046395"/>
    </source>
</evidence>
<evidence type="ECO:0000313" key="11">
    <source>
        <dbReference type="WBParaSite" id="TMUE_2000009214.1"/>
    </source>
</evidence>
<keyword evidence="10" id="KW-1185">Reference proteome</keyword>
<evidence type="ECO:0000256" key="7">
    <source>
        <dbReference type="ARBA" id="ARBA00023014"/>
    </source>
</evidence>
<dbReference type="PANTHER" id="PTHR23264:SF35">
    <property type="entry name" value="CYTOSOLIC FE-S CLUSTER ASSEMBLY FACTOR NUBP1"/>
    <property type="match status" value="1"/>
</dbReference>
<dbReference type="GO" id="GO:0046872">
    <property type="term" value="F:metal ion binding"/>
    <property type="evidence" value="ECO:0007669"/>
    <property type="project" value="UniProtKB-KW"/>
</dbReference>
<dbReference type="InterPro" id="IPR003593">
    <property type="entry name" value="AAA+_ATPase"/>
</dbReference>
<proteinExistence type="inferred from homology"/>
<dbReference type="GO" id="GO:0005829">
    <property type="term" value="C:cytosol"/>
    <property type="evidence" value="ECO:0007669"/>
    <property type="project" value="TreeGrafter"/>
</dbReference>